<dbReference type="AlphaFoldDB" id="A0AAN8X5A5"/>
<dbReference type="GO" id="GO:0005634">
    <property type="term" value="C:nucleus"/>
    <property type="evidence" value="ECO:0007669"/>
    <property type="project" value="TreeGrafter"/>
</dbReference>
<reference evidence="2 3" key="1">
    <citation type="submission" date="2023-11" db="EMBL/GenBank/DDBJ databases">
        <title>Halocaridina rubra genome assembly.</title>
        <authorList>
            <person name="Smith C."/>
        </authorList>
    </citation>
    <scope>NUCLEOTIDE SEQUENCE [LARGE SCALE GENOMIC DNA]</scope>
    <source>
        <strain evidence="2">EP-1</strain>
        <tissue evidence="2">Whole</tissue>
    </source>
</reference>
<gene>
    <name evidence="2" type="ORF">SK128_024421</name>
</gene>
<dbReference type="InterPro" id="IPR042450">
    <property type="entry name" value="EEF1E1"/>
</dbReference>
<dbReference type="EMBL" id="JAXCGZ010007974">
    <property type="protein sequence ID" value="KAK7078165.1"/>
    <property type="molecule type" value="Genomic_DNA"/>
</dbReference>
<sequence>MEKKLIADTAKYLGAAKVKVTADKNGKVLVEAGGEKTSGFVCGILTLVRSQNTSLEGSTPLQKCLTLDWLTYFATHLFHCSTHEALNSCLQHIDRELLSRTYLCCHRLTVADIVLFMALHPFITNWSFMQKEQYMNISRWCSSMQNDVVLKKTYKPIKFSRTCLYEGALCH</sequence>
<organism evidence="2 3">
    <name type="scientific">Halocaridina rubra</name>
    <name type="common">Hawaiian red shrimp</name>
    <dbReference type="NCBI Taxonomy" id="373956"/>
    <lineage>
        <taxon>Eukaryota</taxon>
        <taxon>Metazoa</taxon>
        <taxon>Ecdysozoa</taxon>
        <taxon>Arthropoda</taxon>
        <taxon>Crustacea</taxon>
        <taxon>Multicrustacea</taxon>
        <taxon>Malacostraca</taxon>
        <taxon>Eumalacostraca</taxon>
        <taxon>Eucarida</taxon>
        <taxon>Decapoda</taxon>
        <taxon>Pleocyemata</taxon>
        <taxon>Caridea</taxon>
        <taxon>Atyoidea</taxon>
        <taxon>Atyidae</taxon>
        <taxon>Halocaridina</taxon>
    </lineage>
</organism>
<accession>A0AAN8X5A5</accession>
<dbReference type="SUPFAM" id="SSF47616">
    <property type="entry name" value="GST C-terminal domain-like"/>
    <property type="match status" value="1"/>
</dbReference>
<dbReference type="Gene3D" id="1.20.1050.10">
    <property type="match status" value="1"/>
</dbReference>
<proteinExistence type="predicted"/>
<dbReference type="InterPro" id="IPR036282">
    <property type="entry name" value="Glutathione-S-Trfase_C_sf"/>
</dbReference>
<comment type="caution">
    <text evidence="2">The sequence shown here is derived from an EMBL/GenBank/DDBJ whole genome shotgun (WGS) entry which is preliminary data.</text>
</comment>
<evidence type="ECO:0000313" key="3">
    <source>
        <dbReference type="Proteomes" id="UP001381693"/>
    </source>
</evidence>
<dbReference type="Pfam" id="PF21972">
    <property type="entry name" value="Arc1p_N_like"/>
    <property type="match status" value="1"/>
</dbReference>
<dbReference type="PROSITE" id="PS50405">
    <property type="entry name" value="GST_CTER"/>
    <property type="match status" value="1"/>
</dbReference>
<dbReference type="PANTHER" id="PTHR44490">
    <property type="entry name" value="EUKARYOTIC TRANSLATION ELONGATION FACTOR 1 EPSILON-1"/>
    <property type="match status" value="1"/>
</dbReference>
<dbReference type="InterPro" id="IPR053836">
    <property type="entry name" value="Arc1-like_N"/>
</dbReference>
<dbReference type="GO" id="GO:0017101">
    <property type="term" value="C:aminoacyl-tRNA synthetase multienzyme complex"/>
    <property type="evidence" value="ECO:0007669"/>
    <property type="project" value="InterPro"/>
</dbReference>
<name>A0AAN8X5A5_HALRR</name>
<protein>
    <recommendedName>
        <fullName evidence="1">GST C-terminal domain-containing protein</fullName>
    </recommendedName>
</protein>
<dbReference type="Proteomes" id="UP001381693">
    <property type="component" value="Unassembled WGS sequence"/>
</dbReference>
<dbReference type="PANTHER" id="PTHR44490:SF1">
    <property type="entry name" value="EUKARYOTIC TRANSLATION ELONGATION FACTOR 1 EPSILON-1"/>
    <property type="match status" value="1"/>
</dbReference>
<feature type="domain" description="GST C-terminal" evidence="1">
    <location>
        <begin position="45"/>
        <end position="164"/>
    </location>
</feature>
<evidence type="ECO:0000313" key="2">
    <source>
        <dbReference type="EMBL" id="KAK7078165.1"/>
    </source>
</evidence>
<dbReference type="InterPro" id="IPR010987">
    <property type="entry name" value="Glutathione-S-Trfase_C-like"/>
</dbReference>
<evidence type="ECO:0000259" key="1">
    <source>
        <dbReference type="PROSITE" id="PS50405"/>
    </source>
</evidence>
<keyword evidence="3" id="KW-1185">Reference proteome</keyword>
<dbReference type="GO" id="GO:0005737">
    <property type="term" value="C:cytoplasm"/>
    <property type="evidence" value="ECO:0007669"/>
    <property type="project" value="TreeGrafter"/>
</dbReference>
<dbReference type="GO" id="GO:0043517">
    <property type="term" value="P:positive regulation of DNA damage response, signal transduction by p53 class mediator"/>
    <property type="evidence" value="ECO:0007669"/>
    <property type="project" value="InterPro"/>
</dbReference>